<keyword evidence="6" id="KW-1185">Reference proteome</keyword>
<organism evidence="5 6">
    <name type="scientific">Tropicibacter oceani</name>
    <dbReference type="NCBI Taxonomy" id="3058420"/>
    <lineage>
        <taxon>Bacteria</taxon>
        <taxon>Pseudomonadati</taxon>
        <taxon>Pseudomonadota</taxon>
        <taxon>Alphaproteobacteria</taxon>
        <taxon>Rhodobacterales</taxon>
        <taxon>Roseobacteraceae</taxon>
        <taxon>Tropicibacter</taxon>
    </lineage>
</organism>
<dbReference type="Proteomes" id="UP001241605">
    <property type="component" value="Chromosome"/>
</dbReference>
<keyword evidence="3" id="KW-0812">Transmembrane</keyword>
<dbReference type="RefSeq" id="WP_282301125.1">
    <property type="nucleotide sequence ID" value="NZ_CP124616.1"/>
</dbReference>
<keyword evidence="5" id="KW-0808">Transferase</keyword>
<dbReference type="EMBL" id="CP124616">
    <property type="protein sequence ID" value="WGW04491.1"/>
    <property type="molecule type" value="Genomic_DNA"/>
</dbReference>
<dbReference type="PANTHER" id="PTHR30576:SF0">
    <property type="entry name" value="UNDECAPRENYL-PHOSPHATE N-ACETYLGALACTOSAMINYL 1-PHOSPHATE TRANSFERASE-RELATED"/>
    <property type="match status" value="1"/>
</dbReference>
<keyword evidence="3" id="KW-1133">Transmembrane helix</keyword>
<evidence type="ECO:0000313" key="6">
    <source>
        <dbReference type="Proteomes" id="UP001241605"/>
    </source>
</evidence>
<gene>
    <name evidence="5" type="ORF">QF118_02780</name>
</gene>
<feature type="transmembrane region" description="Helical" evidence="3">
    <location>
        <begin position="36"/>
        <end position="59"/>
    </location>
</feature>
<evidence type="ECO:0000313" key="5">
    <source>
        <dbReference type="EMBL" id="WGW04491.1"/>
    </source>
</evidence>
<dbReference type="PANTHER" id="PTHR30576">
    <property type="entry name" value="COLANIC BIOSYNTHESIS UDP-GLUCOSE LIPID CARRIER TRANSFERASE"/>
    <property type="match status" value="1"/>
</dbReference>
<sequence>MFDLTITEDNAGVASGRLHRETTATSGRAFRIFKRAFDILGGLLLLPIFLISCLVILALNPFYNKGSLFFVQPRMGKDCKSFNAIKFRSMTAAAQIKRAADEPLETDRITRLGKFMRKSRVDELPQVINVLRGEMSLIGPRPDYYEHAIEYLRMVPGYRERHCVRPGISGLAQTELGYIEGIDATKRKVAADLYYIKNMSVALELWIFWRTIRIVAVRGGS</sequence>
<evidence type="ECO:0000256" key="1">
    <source>
        <dbReference type="ARBA" id="ARBA00006464"/>
    </source>
</evidence>
<dbReference type="InterPro" id="IPR003362">
    <property type="entry name" value="Bact_transf"/>
</dbReference>
<dbReference type="GO" id="GO:0016740">
    <property type="term" value="F:transferase activity"/>
    <property type="evidence" value="ECO:0007669"/>
    <property type="project" value="UniProtKB-KW"/>
</dbReference>
<keyword evidence="2" id="KW-0270">Exopolysaccharide synthesis</keyword>
<accession>A0ABY8QKG5</accession>
<comment type="similarity">
    <text evidence="1">Belongs to the bacterial sugar transferase family.</text>
</comment>
<proteinExistence type="inferred from homology"/>
<evidence type="ECO:0000259" key="4">
    <source>
        <dbReference type="Pfam" id="PF02397"/>
    </source>
</evidence>
<name>A0ABY8QKG5_9RHOB</name>
<reference evidence="5 6" key="1">
    <citation type="submission" date="2023-05" db="EMBL/GenBank/DDBJ databases">
        <title>YMD87, complete Genome.</title>
        <authorList>
            <person name="Zhang J."/>
            <person name="Xu X."/>
        </authorList>
    </citation>
    <scope>NUCLEOTIDE SEQUENCE [LARGE SCALE GENOMIC DNA]</scope>
    <source>
        <strain evidence="5 6">YMD87</strain>
    </source>
</reference>
<evidence type="ECO:0000256" key="2">
    <source>
        <dbReference type="ARBA" id="ARBA00023169"/>
    </source>
</evidence>
<dbReference type="EC" id="2.7.8.-" evidence="5"/>
<keyword evidence="3" id="KW-0472">Membrane</keyword>
<feature type="domain" description="Bacterial sugar transferase" evidence="4">
    <location>
        <begin position="34"/>
        <end position="215"/>
    </location>
</feature>
<evidence type="ECO:0000256" key="3">
    <source>
        <dbReference type="SAM" id="Phobius"/>
    </source>
</evidence>
<dbReference type="Pfam" id="PF02397">
    <property type="entry name" value="Bac_transf"/>
    <property type="match status" value="1"/>
</dbReference>
<protein>
    <submittedName>
        <fullName evidence="5">Sugar transferase</fullName>
        <ecNumber evidence="5">2.7.8.-</ecNumber>
    </submittedName>
</protein>